<protein>
    <submittedName>
        <fullName evidence="2">Uncharacterized protein</fullName>
    </submittedName>
</protein>
<dbReference type="Proteomes" id="UP000316628">
    <property type="component" value="Unassembled WGS sequence"/>
</dbReference>
<dbReference type="EMBL" id="VFPP01000001">
    <property type="protein sequence ID" value="TQM78162.1"/>
    <property type="molecule type" value="Genomic_DNA"/>
</dbReference>
<sequence>MSIGTTRHVELHIGPHRFPREMEVQAQWSRSHDTQWLIEAEATQWLLDRVADGEIDAAQARDWMRTATSWTSGCCAYCDWAVDSHAEARQLMDDLISRWRHEQDAMTPDSHPYLLNKSLIHAWDCPTVSTANPVNHLTTLHAYAIELDGCGSIDRLLERHWESWTKTRRMTAADIAARLERRNPNARDPRCKRCSPPLPGAYLSQASDVQHR</sequence>
<organism evidence="2 3">
    <name type="scientific">Saccharothrix saharensis</name>
    <dbReference type="NCBI Taxonomy" id="571190"/>
    <lineage>
        <taxon>Bacteria</taxon>
        <taxon>Bacillati</taxon>
        <taxon>Actinomycetota</taxon>
        <taxon>Actinomycetes</taxon>
        <taxon>Pseudonocardiales</taxon>
        <taxon>Pseudonocardiaceae</taxon>
        <taxon>Saccharothrix</taxon>
    </lineage>
</organism>
<keyword evidence="3" id="KW-1185">Reference proteome</keyword>
<dbReference type="OrthoDB" id="3690394at2"/>
<feature type="region of interest" description="Disordered" evidence="1">
    <location>
        <begin position="184"/>
        <end position="212"/>
    </location>
</feature>
<dbReference type="AlphaFoldDB" id="A0A543J5V1"/>
<proteinExistence type="predicted"/>
<comment type="caution">
    <text evidence="2">The sequence shown here is derived from an EMBL/GenBank/DDBJ whole genome shotgun (WGS) entry which is preliminary data.</text>
</comment>
<evidence type="ECO:0000313" key="3">
    <source>
        <dbReference type="Proteomes" id="UP000316628"/>
    </source>
</evidence>
<evidence type="ECO:0000256" key="1">
    <source>
        <dbReference type="SAM" id="MobiDB-lite"/>
    </source>
</evidence>
<accession>A0A543J5V1</accession>
<gene>
    <name evidence="2" type="ORF">FHX81_0416</name>
</gene>
<name>A0A543J5V1_9PSEU</name>
<evidence type="ECO:0000313" key="2">
    <source>
        <dbReference type="EMBL" id="TQM78162.1"/>
    </source>
</evidence>
<reference evidence="2 3" key="1">
    <citation type="submission" date="2019-06" db="EMBL/GenBank/DDBJ databases">
        <title>Sequencing the genomes of 1000 actinobacteria strains.</title>
        <authorList>
            <person name="Klenk H.-P."/>
        </authorList>
    </citation>
    <scope>NUCLEOTIDE SEQUENCE [LARGE SCALE GENOMIC DNA]</scope>
    <source>
        <strain evidence="2 3">DSM 45456</strain>
    </source>
</reference>
<dbReference type="RefSeq" id="WP_141974944.1">
    <property type="nucleotide sequence ID" value="NZ_VFPP01000001.1"/>
</dbReference>